<dbReference type="AlphaFoldDB" id="A0A5B8JAM4"/>
<sequence>MYLSEYSDRPRPVPRRREEASPVITIKNLNTTSTPMTDRPVTASACSLGFSASLLINGRGLGNGTGVSGGLVATTAISMPATGLPVLGLERIERPTVAPTAIATKTRAHAYAFAAASAPTSKQTEQHLTKWAFRGLEPWSDPA</sequence>
<reference evidence="2 3" key="1">
    <citation type="submission" date="2019-07" db="EMBL/GenBank/DDBJ databases">
        <authorList>
            <person name="Zhu P."/>
        </authorList>
    </citation>
    <scope>NUCLEOTIDE SEQUENCE [LARGE SCALE GENOMIC DNA]</scope>
    <source>
        <strain evidence="2 3">SSL-25</strain>
    </source>
</reference>
<name>A0A5B8JAM4_9ACTN</name>
<accession>A0A5B8JAM4</accession>
<protein>
    <submittedName>
        <fullName evidence="2">Uncharacterized protein</fullName>
    </submittedName>
</protein>
<keyword evidence="3" id="KW-1185">Reference proteome</keyword>
<dbReference type="EMBL" id="CP042266">
    <property type="protein sequence ID" value="QDY78915.1"/>
    <property type="molecule type" value="Genomic_DNA"/>
</dbReference>
<evidence type="ECO:0000313" key="2">
    <source>
        <dbReference type="EMBL" id="QDY78915.1"/>
    </source>
</evidence>
<dbReference type="KEGG" id="sqz:FQU76_23040"/>
<proteinExistence type="predicted"/>
<dbReference type="OrthoDB" id="4305932at2"/>
<organism evidence="2 3">
    <name type="scientific">Streptomyces qinzhouensis</name>
    <dbReference type="NCBI Taxonomy" id="2599401"/>
    <lineage>
        <taxon>Bacteria</taxon>
        <taxon>Bacillati</taxon>
        <taxon>Actinomycetota</taxon>
        <taxon>Actinomycetes</taxon>
        <taxon>Kitasatosporales</taxon>
        <taxon>Streptomycetaceae</taxon>
        <taxon>Streptomyces</taxon>
    </lineage>
</organism>
<evidence type="ECO:0000313" key="3">
    <source>
        <dbReference type="Proteomes" id="UP000320580"/>
    </source>
</evidence>
<dbReference type="Proteomes" id="UP000320580">
    <property type="component" value="Chromosome"/>
</dbReference>
<evidence type="ECO:0000256" key="1">
    <source>
        <dbReference type="SAM" id="MobiDB-lite"/>
    </source>
</evidence>
<feature type="region of interest" description="Disordered" evidence="1">
    <location>
        <begin position="1"/>
        <end position="20"/>
    </location>
</feature>
<gene>
    <name evidence="2" type="ORF">FQU76_23040</name>
</gene>